<evidence type="ECO:0000256" key="4">
    <source>
        <dbReference type="ARBA" id="ARBA00022989"/>
    </source>
</evidence>
<keyword evidence="9" id="KW-1185">Reference proteome</keyword>
<evidence type="ECO:0000256" key="7">
    <source>
        <dbReference type="SAM" id="Phobius"/>
    </source>
</evidence>
<dbReference type="GO" id="GO:0070072">
    <property type="term" value="P:vacuolar proton-transporting V-type ATPase complex assembly"/>
    <property type="evidence" value="ECO:0007669"/>
    <property type="project" value="InterPro"/>
</dbReference>
<feature type="compositionally biased region" description="Basic and acidic residues" evidence="6">
    <location>
        <begin position="285"/>
        <end position="299"/>
    </location>
</feature>
<dbReference type="RefSeq" id="XP_022395331.1">
    <property type="nucleotide sequence ID" value="XM_022550385.1"/>
</dbReference>
<dbReference type="OrthoDB" id="19981at2759"/>
<keyword evidence="5 7" id="KW-0472">Membrane</keyword>
<keyword evidence="3" id="KW-0256">Endoplasmic reticulum</keyword>
<evidence type="ECO:0000256" key="6">
    <source>
        <dbReference type="SAM" id="MobiDB-lite"/>
    </source>
</evidence>
<proteinExistence type="predicted"/>
<dbReference type="InterPro" id="IPR021013">
    <property type="entry name" value="ATPase_Vma12"/>
</dbReference>
<protein>
    <recommendedName>
        <fullName evidence="10">Endoplasmic reticulum-based factor for assembly of V-ATPase</fullName>
    </recommendedName>
</protein>
<dbReference type="AlphaFoldDB" id="A0A1L9V3W8"/>
<keyword evidence="4 7" id="KW-1133">Transmembrane helix</keyword>
<dbReference type="GO" id="GO:0005789">
    <property type="term" value="C:endoplasmic reticulum membrane"/>
    <property type="evidence" value="ECO:0007669"/>
    <property type="project" value="UniProtKB-SubCell"/>
</dbReference>
<evidence type="ECO:0000256" key="2">
    <source>
        <dbReference type="ARBA" id="ARBA00022692"/>
    </source>
</evidence>
<reference evidence="9" key="1">
    <citation type="journal article" date="2017" name="Genome Biol.">
        <title>Comparative genomics reveals high biological diversity and specific adaptations in the industrially and medically important fungal genus Aspergillus.</title>
        <authorList>
            <person name="de Vries R.P."/>
            <person name="Riley R."/>
            <person name="Wiebenga A."/>
            <person name="Aguilar-Osorio G."/>
            <person name="Amillis S."/>
            <person name="Uchima C.A."/>
            <person name="Anderluh G."/>
            <person name="Asadollahi M."/>
            <person name="Askin M."/>
            <person name="Barry K."/>
            <person name="Battaglia E."/>
            <person name="Bayram O."/>
            <person name="Benocci T."/>
            <person name="Braus-Stromeyer S.A."/>
            <person name="Caldana C."/>
            <person name="Canovas D."/>
            <person name="Cerqueira G.C."/>
            <person name="Chen F."/>
            <person name="Chen W."/>
            <person name="Choi C."/>
            <person name="Clum A."/>
            <person name="Dos Santos R.A."/>
            <person name="Damasio A.R."/>
            <person name="Diallinas G."/>
            <person name="Emri T."/>
            <person name="Fekete E."/>
            <person name="Flipphi M."/>
            <person name="Freyberg S."/>
            <person name="Gallo A."/>
            <person name="Gournas C."/>
            <person name="Habgood R."/>
            <person name="Hainaut M."/>
            <person name="Harispe M.L."/>
            <person name="Henrissat B."/>
            <person name="Hilden K.S."/>
            <person name="Hope R."/>
            <person name="Hossain A."/>
            <person name="Karabika E."/>
            <person name="Karaffa L."/>
            <person name="Karanyi Z."/>
            <person name="Krasevec N."/>
            <person name="Kuo A."/>
            <person name="Kusch H."/>
            <person name="LaButti K."/>
            <person name="Lagendijk E.L."/>
            <person name="Lapidus A."/>
            <person name="Levasseur A."/>
            <person name="Lindquist E."/>
            <person name="Lipzen A."/>
            <person name="Logrieco A.F."/>
            <person name="MacCabe A."/>
            <person name="Maekelae M.R."/>
            <person name="Malavazi I."/>
            <person name="Melin P."/>
            <person name="Meyer V."/>
            <person name="Mielnichuk N."/>
            <person name="Miskei M."/>
            <person name="Molnar A.P."/>
            <person name="Mule G."/>
            <person name="Ngan C.Y."/>
            <person name="Orejas M."/>
            <person name="Orosz E."/>
            <person name="Ouedraogo J.P."/>
            <person name="Overkamp K.M."/>
            <person name="Park H.-S."/>
            <person name="Perrone G."/>
            <person name="Piumi F."/>
            <person name="Punt P.J."/>
            <person name="Ram A.F."/>
            <person name="Ramon A."/>
            <person name="Rauscher S."/>
            <person name="Record E."/>
            <person name="Riano-Pachon D.M."/>
            <person name="Robert V."/>
            <person name="Roehrig J."/>
            <person name="Ruller R."/>
            <person name="Salamov A."/>
            <person name="Salih N.S."/>
            <person name="Samson R.A."/>
            <person name="Sandor E."/>
            <person name="Sanguinetti M."/>
            <person name="Schuetze T."/>
            <person name="Sepcic K."/>
            <person name="Shelest E."/>
            <person name="Sherlock G."/>
            <person name="Sophianopoulou V."/>
            <person name="Squina F.M."/>
            <person name="Sun H."/>
            <person name="Susca A."/>
            <person name="Todd R.B."/>
            <person name="Tsang A."/>
            <person name="Unkles S.E."/>
            <person name="van de Wiele N."/>
            <person name="van Rossen-Uffink D."/>
            <person name="Oliveira J.V."/>
            <person name="Vesth T.C."/>
            <person name="Visser J."/>
            <person name="Yu J.-H."/>
            <person name="Zhou M."/>
            <person name="Andersen M.R."/>
            <person name="Archer D.B."/>
            <person name="Baker S.E."/>
            <person name="Benoit I."/>
            <person name="Brakhage A.A."/>
            <person name="Braus G.H."/>
            <person name="Fischer R."/>
            <person name="Frisvad J.C."/>
            <person name="Goldman G.H."/>
            <person name="Houbraken J."/>
            <person name="Oakley B."/>
            <person name="Pocsi I."/>
            <person name="Scazzocchio C."/>
            <person name="Seiboth B."/>
            <person name="vanKuyk P.A."/>
            <person name="Wortman J."/>
            <person name="Dyer P.S."/>
            <person name="Grigoriev I.V."/>
        </authorList>
    </citation>
    <scope>NUCLEOTIDE SEQUENCE [LARGE SCALE GENOMIC DNA]</scope>
    <source>
        <strain evidence="9">CBS 516.65</strain>
    </source>
</reference>
<dbReference type="Pfam" id="PF11712">
    <property type="entry name" value="Vma12"/>
    <property type="match status" value="1"/>
</dbReference>
<feature type="transmembrane region" description="Helical" evidence="7">
    <location>
        <begin position="151"/>
        <end position="170"/>
    </location>
</feature>
<dbReference type="EMBL" id="KV878931">
    <property type="protein sequence ID" value="OJJ78633.1"/>
    <property type="molecule type" value="Genomic_DNA"/>
</dbReference>
<evidence type="ECO:0000313" key="8">
    <source>
        <dbReference type="EMBL" id="OJJ78633.1"/>
    </source>
</evidence>
<dbReference type="VEuPathDB" id="FungiDB:ASPGLDRAFT_86412"/>
<sequence length="308" mass="33820">MVQLVITTRILSAIEAIPESRRKDLDLPDSLNLNSPISHEQLIGLSRYLKSNPDGHDGDSNTPTSLNSLLHGTKVYVPPPPNKPEPTPEYIAQKARLLAAVEADAYNRMTSSTSTTKGPSPIFTSTTPIVSAIHDPNTSDTSGKDPLTPSLVLNIFLSVLLTGFSTYWALSKFSTPDILTSTVASAWRGRDVRGASEPVRVLLSLFVALLVGLAEVIIYAIYLGKAEDARVKEKRMRERREVVGSERVGGRSEEAEADGQQMVDKDEEKIWGRGANGGLRRRVREKWEEQEKEQEKGQEGKGVTTQAE</sequence>
<dbReference type="GeneID" id="34466645"/>
<feature type="transmembrane region" description="Helical" evidence="7">
    <location>
        <begin position="201"/>
        <end position="224"/>
    </location>
</feature>
<comment type="subcellular location">
    <subcellularLocation>
        <location evidence="1">Endoplasmic reticulum membrane</location>
        <topology evidence="1">Multi-pass membrane protein</topology>
    </subcellularLocation>
</comment>
<feature type="region of interest" description="Disordered" evidence="6">
    <location>
        <begin position="48"/>
        <end position="71"/>
    </location>
</feature>
<evidence type="ECO:0000313" key="9">
    <source>
        <dbReference type="Proteomes" id="UP000184300"/>
    </source>
</evidence>
<evidence type="ECO:0000256" key="1">
    <source>
        <dbReference type="ARBA" id="ARBA00004477"/>
    </source>
</evidence>
<evidence type="ECO:0000256" key="5">
    <source>
        <dbReference type="ARBA" id="ARBA00023136"/>
    </source>
</evidence>
<keyword evidence="2 7" id="KW-0812">Transmembrane</keyword>
<feature type="region of interest" description="Disordered" evidence="6">
    <location>
        <begin position="242"/>
        <end position="308"/>
    </location>
</feature>
<organism evidence="8 9">
    <name type="scientific">Aspergillus glaucus CBS 516.65</name>
    <dbReference type="NCBI Taxonomy" id="1160497"/>
    <lineage>
        <taxon>Eukaryota</taxon>
        <taxon>Fungi</taxon>
        <taxon>Dikarya</taxon>
        <taxon>Ascomycota</taxon>
        <taxon>Pezizomycotina</taxon>
        <taxon>Eurotiomycetes</taxon>
        <taxon>Eurotiomycetidae</taxon>
        <taxon>Eurotiales</taxon>
        <taxon>Aspergillaceae</taxon>
        <taxon>Aspergillus</taxon>
        <taxon>Aspergillus subgen. Aspergillus</taxon>
    </lineage>
</organism>
<gene>
    <name evidence="8" type="ORF">ASPGLDRAFT_86412</name>
</gene>
<name>A0A1L9V3W8_ASPGL</name>
<dbReference type="PANTHER" id="PTHR31394:SF1">
    <property type="entry name" value="TRANSMEMBRANE PROTEIN 199"/>
    <property type="match status" value="1"/>
</dbReference>
<accession>A0A1L9V3W8</accession>
<evidence type="ECO:0000256" key="3">
    <source>
        <dbReference type="ARBA" id="ARBA00022824"/>
    </source>
</evidence>
<feature type="compositionally biased region" description="Basic and acidic residues" evidence="6">
    <location>
        <begin position="242"/>
        <end position="254"/>
    </location>
</feature>
<dbReference type="Proteomes" id="UP000184300">
    <property type="component" value="Unassembled WGS sequence"/>
</dbReference>
<evidence type="ECO:0008006" key="10">
    <source>
        <dbReference type="Google" id="ProtNLM"/>
    </source>
</evidence>
<dbReference type="PANTHER" id="PTHR31394">
    <property type="entry name" value="TRANSMEMBRANE PROTEIN 199"/>
    <property type="match status" value="1"/>
</dbReference>
<feature type="compositionally biased region" description="Polar residues" evidence="6">
    <location>
        <begin position="60"/>
        <end position="70"/>
    </location>
</feature>